<dbReference type="Pfam" id="PF00300">
    <property type="entry name" value="His_Phos_1"/>
    <property type="match status" value="1"/>
</dbReference>
<comment type="caution">
    <text evidence="2">The sequence shown here is derived from an EMBL/GenBank/DDBJ whole genome shotgun (WGS) entry which is preliminary data.</text>
</comment>
<feature type="binding site" evidence="1">
    <location>
        <position position="58"/>
    </location>
    <ligand>
        <name>substrate</name>
    </ligand>
</feature>
<dbReference type="PANTHER" id="PTHR47623:SF1">
    <property type="entry name" value="OS09G0287300 PROTEIN"/>
    <property type="match status" value="1"/>
</dbReference>
<dbReference type="Gene3D" id="3.40.50.1240">
    <property type="entry name" value="Phosphoglycerate mutase-like"/>
    <property type="match status" value="1"/>
</dbReference>
<dbReference type="STRING" id="36807.Mlaev_01591"/>
<dbReference type="GO" id="GO:0004619">
    <property type="term" value="F:phosphoglycerate mutase activity"/>
    <property type="evidence" value="ECO:0007669"/>
    <property type="project" value="UniProtKB-EC"/>
</dbReference>
<dbReference type="InterPro" id="IPR013078">
    <property type="entry name" value="His_Pase_superF_clade-1"/>
</dbReference>
<evidence type="ECO:0000313" key="2">
    <source>
        <dbReference type="EMBL" id="KXZ60512.1"/>
    </source>
</evidence>
<dbReference type="CDD" id="cd07067">
    <property type="entry name" value="HP_PGM_like"/>
    <property type="match status" value="1"/>
</dbReference>
<dbReference type="Proteomes" id="UP000075357">
    <property type="component" value="Unassembled WGS sequence"/>
</dbReference>
<organism evidence="2 3">
    <name type="scientific">Microbacterium laevaniformans</name>
    <dbReference type="NCBI Taxonomy" id="36807"/>
    <lineage>
        <taxon>Bacteria</taxon>
        <taxon>Bacillati</taxon>
        <taxon>Actinomycetota</taxon>
        <taxon>Actinomycetes</taxon>
        <taxon>Micrococcales</taxon>
        <taxon>Microbacteriaceae</taxon>
        <taxon>Microbacterium</taxon>
    </lineage>
</organism>
<dbReference type="EMBL" id="LRAD01000032">
    <property type="protein sequence ID" value="KXZ60512.1"/>
    <property type="molecule type" value="Genomic_DNA"/>
</dbReference>
<dbReference type="InterPro" id="IPR029033">
    <property type="entry name" value="His_PPase_superfam"/>
</dbReference>
<dbReference type="SUPFAM" id="SSF53254">
    <property type="entry name" value="Phosphoglycerate mutase-like"/>
    <property type="match status" value="1"/>
</dbReference>
<evidence type="ECO:0000313" key="3">
    <source>
        <dbReference type="Proteomes" id="UP000075357"/>
    </source>
</evidence>
<gene>
    <name evidence="2" type="primary">gpmA_3</name>
    <name evidence="2" type="ORF">Mlaev_01591</name>
</gene>
<dbReference type="RefSeq" id="WP_005052288.1">
    <property type="nucleotide sequence ID" value="NZ_LRAD01000032.1"/>
</dbReference>
<reference evidence="2 3" key="1">
    <citation type="submission" date="2016-01" db="EMBL/GenBank/DDBJ databases">
        <title>Draft genome sequences of Microbacterium laevaniformans LCDC 91-0039 and the type strain of Microbacterium hominis LCDC 84-209.</title>
        <authorList>
            <person name="Bernier A.-M."/>
            <person name="Bernard K."/>
        </authorList>
    </citation>
    <scope>NUCLEOTIDE SEQUENCE [LARGE SCALE GENOMIC DNA]</scope>
    <source>
        <strain evidence="2 3">LCDC 91-0039</strain>
    </source>
</reference>
<evidence type="ECO:0000256" key="1">
    <source>
        <dbReference type="PIRSR" id="PIRSR613078-2"/>
    </source>
</evidence>
<proteinExistence type="predicted"/>
<dbReference type="AlphaFoldDB" id="A0A150HEH1"/>
<name>A0A150HEH1_9MICO</name>
<keyword evidence="3" id="KW-1185">Reference proteome</keyword>
<sequence length="155" mass="16394">MTTLVLVRHAKSDWGDPGLDDHDRPLNERGLRDAPVLAERLATRGLQLDAVLCSTALRARTTASFFASAFGLQPEADPDLYGAPAGTLLAAAAARAVPAVMVVAHDPGMTVLAQSLSGGRIGHMPTCAVATFVWASDDWDVATAVDPDEWSFDRP</sequence>
<keyword evidence="2" id="KW-0413">Isomerase</keyword>
<dbReference type="SMART" id="SM00855">
    <property type="entry name" value="PGAM"/>
    <property type="match status" value="1"/>
</dbReference>
<dbReference type="PANTHER" id="PTHR47623">
    <property type="entry name" value="OS09G0287300 PROTEIN"/>
    <property type="match status" value="1"/>
</dbReference>
<accession>A0A150HEH1</accession>
<dbReference type="EC" id="5.4.2.11" evidence="2"/>
<dbReference type="PATRIC" id="fig|36807.3.peg.1612"/>
<protein>
    <submittedName>
        <fullName evidence="2">2,3-bisphosphoglycerate-dependent phosphoglycerate mutase</fullName>
        <ecNumber evidence="2">5.4.2.11</ecNumber>
    </submittedName>
</protein>